<comment type="caution">
    <text evidence="1">The sequence shown here is derived from an EMBL/GenBank/DDBJ whole genome shotgun (WGS) entry which is preliminary data.</text>
</comment>
<organism evidence="1">
    <name type="scientific">mine drainage metagenome</name>
    <dbReference type="NCBI Taxonomy" id="410659"/>
    <lineage>
        <taxon>unclassified sequences</taxon>
        <taxon>metagenomes</taxon>
        <taxon>ecological metagenomes</taxon>
    </lineage>
</organism>
<accession>A0A1J5P4N5</accession>
<dbReference type="AlphaFoldDB" id="A0A1J5P4N5"/>
<proteinExistence type="predicted"/>
<gene>
    <name evidence="1" type="ORF">GALL_527510</name>
</gene>
<evidence type="ECO:0000313" key="1">
    <source>
        <dbReference type="EMBL" id="OIQ65688.1"/>
    </source>
</evidence>
<reference evidence="1" key="1">
    <citation type="submission" date="2016-10" db="EMBL/GenBank/DDBJ databases">
        <title>Sequence of Gallionella enrichment culture.</title>
        <authorList>
            <person name="Poehlein A."/>
            <person name="Muehling M."/>
            <person name="Daniel R."/>
        </authorList>
    </citation>
    <scope>NUCLEOTIDE SEQUENCE</scope>
</reference>
<name>A0A1J5P4N5_9ZZZZ</name>
<dbReference type="EMBL" id="MLJW01007132">
    <property type="protein sequence ID" value="OIQ65688.1"/>
    <property type="molecule type" value="Genomic_DNA"/>
</dbReference>
<protein>
    <submittedName>
        <fullName evidence="1">Uncharacterized protein</fullName>
    </submittedName>
</protein>
<sequence>MTKSPTVSLPADTPIAAITMTMTSPVVIRNACPKFSMLSDWPVLTAARS</sequence>